<evidence type="ECO:0000256" key="4">
    <source>
        <dbReference type="ARBA" id="ARBA00004869"/>
    </source>
</evidence>
<dbReference type="SUPFAM" id="SSF55347">
    <property type="entry name" value="Glyceraldehyde-3-phosphate dehydrogenase-like, C-terminal domain"/>
    <property type="match status" value="1"/>
</dbReference>
<dbReference type="GO" id="GO:0016740">
    <property type="term" value="F:transferase activity"/>
    <property type="evidence" value="ECO:0007669"/>
    <property type="project" value="UniProtKB-KW"/>
</dbReference>
<evidence type="ECO:0000313" key="24">
    <source>
        <dbReference type="RefSeq" id="XP_019269776.2"/>
    </source>
</evidence>
<evidence type="ECO:0000256" key="1">
    <source>
        <dbReference type="ARBA" id="ARBA00004123"/>
    </source>
</evidence>
<keyword evidence="8" id="KW-0963">Cytoplasm</keyword>
<evidence type="ECO:0000259" key="22">
    <source>
        <dbReference type="Pfam" id="PF02800"/>
    </source>
</evidence>
<dbReference type="InterPro" id="IPR020831">
    <property type="entry name" value="GlycerAld/Erythrose_P_DH"/>
</dbReference>
<dbReference type="Proteomes" id="UP001165780">
    <property type="component" value="Unplaced"/>
</dbReference>
<evidence type="ECO:0000256" key="13">
    <source>
        <dbReference type="ARBA" id="ARBA00023002"/>
    </source>
</evidence>
<keyword evidence="13" id="KW-0560">Oxidoreductase</keyword>
<sequence length="152" mass="16958">MAFRPPTPSVSVMDLACCLEKATKYNDIKKVVKQALEGPLKGILGFTEDQVVSCNFNSDTHSSTFIARLALPSLTTFSSSFSGKIVNLARATGWQTLWSTWPSRNKRLLYHQPQQENKGKTKDLNWWKVLAPTPLPTHCESPSLHAVSIHSF</sequence>
<gene>
    <name evidence="24" type="primary">LOC109246320</name>
</gene>
<dbReference type="GO" id="GO:0006096">
    <property type="term" value="P:glycolytic process"/>
    <property type="evidence" value="ECO:0007669"/>
    <property type="project" value="UniProtKB-KW"/>
</dbReference>
<dbReference type="AlphaFoldDB" id="A0A9V1DXQ1"/>
<keyword evidence="10" id="KW-0053">Apoptosis</keyword>
<evidence type="ECO:0000256" key="8">
    <source>
        <dbReference type="ARBA" id="ARBA00022490"/>
    </source>
</evidence>
<evidence type="ECO:0000256" key="16">
    <source>
        <dbReference type="ARBA" id="ARBA00023212"/>
    </source>
</evidence>
<dbReference type="GO" id="GO:0005634">
    <property type="term" value="C:nucleus"/>
    <property type="evidence" value="ECO:0007669"/>
    <property type="project" value="UniProtKB-SubCell"/>
</dbReference>
<comment type="subunit">
    <text evidence="19">Homotetramer. Interacts with TPPP; the interaction is direct. Interacts (when S-nitrosylated) with SIAH1; leading to nuclear translocation. Interacts with RILPL1/GOSPEL, leading to prevent the interaction between GAPDH and SIAH1 and prevent nuclear translocation. Interacts with CHP1; the interaction increases the binding of CHP1 with microtubules. Associates with microtubules. Interacts with EIF1AD, USP25, PRKCI and WARS1. Interacts with phosphorylated RPL13A; inhibited by oxidatively-modified low-densitity lipoprotein (LDL(ox)). Component of the GAIT complex. Interacts with FKBP6; leading to inhibit GAPDH catalytic activity. Interacts with TRAF2, promoting TRAF2 ubiquitination. Interacts with TRAF3, promoting TRAF3 ubiquitination.</text>
</comment>
<protein>
    <recommendedName>
        <fullName evidence="7">Glyceraldehyde-3-phosphate dehydrogenase</fullName>
        <ecNumber evidence="6">1.2.1.12</ecNumber>
    </recommendedName>
    <alternativeName>
        <fullName evidence="18">Peptidyl-cysteine S-nitrosylase GAPDH</fullName>
    </alternativeName>
</protein>
<dbReference type="PANTHER" id="PTHR10836">
    <property type="entry name" value="GLYCERALDEHYDE 3-PHOSPHATE DEHYDROGENASE"/>
    <property type="match status" value="1"/>
</dbReference>
<dbReference type="Gene3D" id="3.30.360.10">
    <property type="entry name" value="Dihydrodipicolinate Reductase, domain 2"/>
    <property type="match status" value="1"/>
</dbReference>
<keyword evidence="23" id="KW-1185">Reference proteome</keyword>
<dbReference type="GO" id="GO:0005856">
    <property type="term" value="C:cytoskeleton"/>
    <property type="evidence" value="ECO:0007669"/>
    <property type="project" value="UniProtKB-SubCell"/>
</dbReference>
<comment type="pathway">
    <text evidence="4">Carbohydrate degradation; glycolysis; pyruvate from D-glyceraldehyde 3-phosphate: step 1/5.</text>
</comment>
<keyword evidence="15" id="KW-0324">Glycolysis</keyword>
<keyword evidence="9" id="KW-0808">Transferase</keyword>
<dbReference type="GO" id="GO:0006915">
    <property type="term" value="P:apoptotic process"/>
    <property type="evidence" value="ECO:0007669"/>
    <property type="project" value="UniProtKB-KW"/>
</dbReference>
<feature type="domain" description="Glyceraldehyde 3-phosphate dehydrogenase catalytic" evidence="22">
    <location>
        <begin position="1"/>
        <end position="69"/>
    </location>
</feature>
<evidence type="ECO:0000256" key="17">
    <source>
        <dbReference type="ARBA" id="ARBA00023242"/>
    </source>
</evidence>
<comment type="subcellular location">
    <subcellularLocation>
        <location evidence="2">Cytoplasm</location>
        <location evidence="2">Cytoskeleton</location>
    </subcellularLocation>
    <subcellularLocation>
        <location evidence="3">Cytoplasm</location>
        <location evidence="3">Cytosol</location>
    </subcellularLocation>
    <subcellularLocation>
        <location evidence="1">Nucleus</location>
    </subcellularLocation>
</comment>
<evidence type="ECO:0000256" key="3">
    <source>
        <dbReference type="ARBA" id="ARBA00004514"/>
    </source>
</evidence>
<dbReference type="InterPro" id="IPR020829">
    <property type="entry name" value="GlycerAld_3-P_DH_cat"/>
</dbReference>
<keyword evidence="17" id="KW-0539">Nucleus</keyword>
<accession>A0A9V1DXQ1</accession>
<dbReference type="KEGG" id="ppad:109246320"/>
<evidence type="ECO:0000256" key="2">
    <source>
        <dbReference type="ARBA" id="ARBA00004245"/>
    </source>
</evidence>
<evidence type="ECO:0000256" key="15">
    <source>
        <dbReference type="ARBA" id="ARBA00023152"/>
    </source>
</evidence>
<dbReference type="RefSeq" id="XP_019269776.2">
    <property type="nucleotide sequence ID" value="XM_019414231.2"/>
</dbReference>
<comment type="catalytic activity">
    <reaction evidence="21">
        <text>S-nitroso-L-cysteinyl-[GAPDH] + L-cysteinyl-[protein] = L-cysteinyl-[GAPDH] + S-nitroso-L-cysteinyl-[protein]</text>
        <dbReference type="Rhea" id="RHEA:66684"/>
        <dbReference type="Rhea" id="RHEA-COMP:10131"/>
        <dbReference type="Rhea" id="RHEA-COMP:17089"/>
        <dbReference type="Rhea" id="RHEA-COMP:17090"/>
        <dbReference type="Rhea" id="RHEA-COMP:17091"/>
        <dbReference type="ChEBI" id="CHEBI:29950"/>
        <dbReference type="ChEBI" id="CHEBI:149494"/>
    </reaction>
    <physiologicalReaction direction="left-to-right" evidence="21">
        <dbReference type="Rhea" id="RHEA:66685"/>
    </physiologicalReaction>
</comment>
<keyword evidence="14" id="KW-0520">NAD</keyword>
<proteinExistence type="inferred from homology"/>
<evidence type="ECO:0000256" key="9">
    <source>
        <dbReference type="ARBA" id="ARBA00022679"/>
    </source>
</evidence>
<evidence type="ECO:0000256" key="12">
    <source>
        <dbReference type="ARBA" id="ARBA00022845"/>
    </source>
</evidence>
<evidence type="ECO:0000256" key="5">
    <source>
        <dbReference type="ARBA" id="ARBA00007406"/>
    </source>
</evidence>
<evidence type="ECO:0000256" key="21">
    <source>
        <dbReference type="ARBA" id="ARBA00048005"/>
    </source>
</evidence>
<evidence type="ECO:0000256" key="11">
    <source>
        <dbReference type="ARBA" id="ARBA00022799"/>
    </source>
</evidence>
<organism evidence="23 24">
    <name type="scientific">Panthera pardus</name>
    <name type="common">Leopard</name>
    <name type="synonym">Felis pardus</name>
    <dbReference type="NCBI Taxonomy" id="9691"/>
    <lineage>
        <taxon>Eukaryota</taxon>
        <taxon>Metazoa</taxon>
        <taxon>Chordata</taxon>
        <taxon>Craniata</taxon>
        <taxon>Vertebrata</taxon>
        <taxon>Euteleostomi</taxon>
        <taxon>Mammalia</taxon>
        <taxon>Eutheria</taxon>
        <taxon>Laurasiatheria</taxon>
        <taxon>Carnivora</taxon>
        <taxon>Feliformia</taxon>
        <taxon>Felidae</taxon>
        <taxon>Pantherinae</taxon>
        <taxon>Panthera</taxon>
    </lineage>
</organism>
<reference evidence="24" key="1">
    <citation type="submission" date="2025-08" db="UniProtKB">
        <authorList>
            <consortium name="RefSeq"/>
        </authorList>
    </citation>
    <scope>IDENTIFICATION</scope>
    <source>
        <tissue evidence="24">Whole blood</tissue>
    </source>
</reference>
<keyword evidence="11" id="KW-0702">S-nitrosylation</keyword>
<evidence type="ECO:0000256" key="7">
    <source>
        <dbReference type="ARBA" id="ARBA00021022"/>
    </source>
</evidence>
<comment type="similarity">
    <text evidence="5">Belongs to the glyceraldehyde-3-phosphate dehydrogenase family.</text>
</comment>
<dbReference type="GO" id="GO:0006417">
    <property type="term" value="P:regulation of translation"/>
    <property type="evidence" value="ECO:0007669"/>
    <property type="project" value="UniProtKB-KW"/>
</dbReference>
<evidence type="ECO:0000256" key="14">
    <source>
        <dbReference type="ARBA" id="ARBA00023027"/>
    </source>
</evidence>
<dbReference type="PANTHER" id="PTHR10836:SF111">
    <property type="entry name" value="GLYCERALDEHYDE-3-PHOSPHATE DEHYDROGENASE"/>
    <property type="match status" value="1"/>
</dbReference>
<evidence type="ECO:0000256" key="19">
    <source>
        <dbReference type="ARBA" id="ARBA00046997"/>
    </source>
</evidence>
<evidence type="ECO:0000256" key="20">
    <source>
        <dbReference type="ARBA" id="ARBA00047698"/>
    </source>
</evidence>
<name>A0A9V1DXQ1_PANPR</name>
<dbReference type="GO" id="GO:0004365">
    <property type="term" value="F:glyceraldehyde-3-phosphate dehydrogenase (NAD+) (phosphorylating) activity"/>
    <property type="evidence" value="ECO:0007669"/>
    <property type="project" value="UniProtKB-EC"/>
</dbReference>
<evidence type="ECO:0000256" key="18">
    <source>
        <dbReference type="ARBA" id="ARBA00031890"/>
    </source>
</evidence>
<dbReference type="GO" id="GO:0005829">
    <property type="term" value="C:cytosol"/>
    <property type="evidence" value="ECO:0007669"/>
    <property type="project" value="UniProtKB-SubCell"/>
</dbReference>
<keyword evidence="16" id="KW-0206">Cytoskeleton</keyword>
<comment type="catalytic activity">
    <reaction evidence="20">
        <text>D-glyceraldehyde 3-phosphate + phosphate + NAD(+) = (2R)-3-phospho-glyceroyl phosphate + NADH + H(+)</text>
        <dbReference type="Rhea" id="RHEA:10300"/>
        <dbReference type="ChEBI" id="CHEBI:15378"/>
        <dbReference type="ChEBI" id="CHEBI:43474"/>
        <dbReference type="ChEBI" id="CHEBI:57540"/>
        <dbReference type="ChEBI" id="CHEBI:57604"/>
        <dbReference type="ChEBI" id="CHEBI:57945"/>
        <dbReference type="ChEBI" id="CHEBI:59776"/>
        <dbReference type="EC" id="1.2.1.12"/>
    </reaction>
</comment>
<dbReference type="GeneID" id="109246320"/>
<dbReference type="EC" id="1.2.1.12" evidence="6"/>
<evidence type="ECO:0000256" key="6">
    <source>
        <dbReference type="ARBA" id="ARBA00013119"/>
    </source>
</evidence>
<evidence type="ECO:0000313" key="23">
    <source>
        <dbReference type="Proteomes" id="UP001165780"/>
    </source>
</evidence>
<evidence type="ECO:0000256" key="10">
    <source>
        <dbReference type="ARBA" id="ARBA00022703"/>
    </source>
</evidence>
<dbReference type="Pfam" id="PF02800">
    <property type="entry name" value="Gp_dh_C"/>
    <property type="match status" value="1"/>
</dbReference>
<keyword evidence="12" id="KW-0810">Translation regulation</keyword>